<dbReference type="PANTHER" id="PTHR21528">
    <property type="entry name" value="DEHYDRODOLICHYL DIPHOSPHATE SYNTHASE COMPLEX SUBUNIT NUS1"/>
    <property type="match status" value="1"/>
</dbReference>
<evidence type="ECO:0000256" key="1">
    <source>
        <dbReference type="ARBA" id="ARBA00001946"/>
    </source>
</evidence>
<name>A0AAN6Q2P3_9PEZI</name>
<keyword evidence="9" id="KW-0460">Magnesium</keyword>
<feature type="region of interest" description="Disordered" evidence="13">
    <location>
        <begin position="219"/>
        <end position="238"/>
    </location>
</feature>
<accession>A0AAN6Q2P3</accession>
<evidence type="ECO:0000256" key="2">
    <source>
        <dbReference type="ARBA" id="ARBA00004586"/>
    </source>
</evidence>
<dbReference type="GO" id="GO:1904423">
    <property type="term" value="C:dehydrodolichyl diphosphate synthase complex"/>
    <property type="evidence" value="ECO:0007669"/>
    <property type="project" value="InterPro"/>
</dbReference>
<dbReference type="InterPro" id="IPR038887">
    <property type="entry name" value="Nus1/NgBR"/>
</dbReference>
<dbReference type="EC" id="2.5.1.87" evidence="5"/>
<evidence type="ECO:0000256" key="6">
    <source>
        <dbReference type="ARBA" id="ARBA00022679"/>
    </source>
</evidence>
<evidence type="ECO:0000256" key="9">
    <source>
        <dbReference type="ARBA" id="ARBA00022842"/>
    </source>
</evidence>
<evidence type="ECO:0000256" key="8">
    <source>
        <dbReference type="ARBA" id="ARBA00022824"/>
    </source>
</evidence>
<evidence type="ECO:0000256" key="10">
    <source>
        <dbReference type="ARBA" id="ARBA00022989"/>
    </source>
</evidence>
<dbReference type="GO" id="GO:0005789">
    <property type="term" value="C:endoplasmic reticulum membrane"/>
    <property type="evidence" value="ECO:0007669"/>
    <property type="project" value="UniProtKB-SubCell"/>
</dbReference>
<keyword evidence="8" id="KW-0256">Endoplasmic reticulum</keyword>
<evidence type="ECO:0000256" key="7">
    <source>
        <dbReference type="ARBA" id="ARBA00022692"/>
    </source>
</evidence>
<reference evidence="14" key="2">
    <citation type="submission" date="2023-05" db="EMBL/GenBank/DDBJ databases">
        <authorList>
            <consortium name="Lawrence Berkeley National Laboratory"/>
            <person name="Steindorff A."/>
            <person name="Hensen N."/>
            <person name="Bonometti L."/>
            <person name="Westerberg I."/>
            <person name="Brannstrom I.O."/>
            <person name="Guillou S."/>
            <person name="Cros-Aarteil S."/>
            <person name="Calhoun S."/>
            <person name="Haridas S."/>
            <person name="Kuo A."/>
            <person name="Mondo S."/>
            <person name="Pangilinan J."/>
            <person name="Riley R."/>
            <person name="Labutti K."/>
            <person name="Andreopoulos B."/>
            <person name="Lipzen A."/>
            <person name="Chen C."/>
            <person name="Yanf M."/>
            <person name="Daum C."/>
            <person name="Ng V."/>
            <person name="Clum A."/>
            <person name="Ohm R."/>
            <person name="Martin F."/>
            <person name="Silar P."/>
            <person name="Natvig D."/>
            <person name="Lalanne C."/>
            <person name="Gautier V."/>
            <person name="Ament-Velasquez S.L."/>
            <person name="Kruys A."/>
            <person name="Hutchinson M.I."/>
            <person name="Powell A.J."/>
            <person name="Barry K."/>
            <person name="Miller A.N."/>
            <person name="Grigoriev I.V."/>
            <person name="Debuchy R."/>
            <person name="Gladieux P."/>
            <person name="Thoren M.H."/>
            <person name="Johannesson H."/>
        </authorList>
    </citation>
    <scope>NUCLEOTIDE SEQUENCE</scope>
    <source>
        <strain evidence="14">CBS 757.83</strain>
    </source>
</reference>
<organism evidence="14 15">
    <name type="scientific">Parathielavia hyrcaniae</name>
    <dbReference type="NCBI Taxonomy" id="113614"/>
    <lineage>
        <taxon>Eukaryota</taxon>
        <taxon>Fungi</taxon>
        <taxon>Dikarya</taxon>
        <taxon>Ascomycota</taxon>
        <taxon>Pezizomycotina</taxon>
        <taxon>Sordariomycetes</taxon>
        <taxon>Sordariomycetidae</taxon>
        <taxon>Sordariales</taxon>
        <taxon>Chaetomiaceae</taxon>
        <taxon>Parathielavia</taxon>
    </lineage>
</organism>
<dbReference type="GO" id="GO:0045547">
    <property type="term" value="F:ditrans,polycis-polyprenyl diphosphate synthase [(2E,6E)-farnesyl diphosphate specific] activity"/>
    <property type="evidence" value="ECO:0007669"/>
    <property type="project" value="UniProtKB-EC"/>
</dbReference>
<dbReference type="Gene3D" id="3.40.1180.10">
    <property type="entry name" value="Decaprenyl diphosphate synthase-like"/>
    <property type="match status" value="1"/>
</dbReference>
<dbReference type="SUPFAM" id="SSF64005">
    <property type="entry name" value="Undecaprenyl diphosphate synthase"/>
    <property type="match status" value="1"/>
</dbReference>
<evidence type="ECO:0000256" key="5">
    <source>
        <dbReference type="ARBA" id="ARBA00012596"/>
    </source>
</evidence>
<keyword evidence="15" id="KW-1185">Reference proteome</keyword>
<evidence type="ECO:0000313" key="15">
    <source>
        <dbReference type="Proteomes" id="UP001305647"/>
    </source>
</evidence>
<evidence type="ECO:0000313" key="14">
    <source>
        <dbReference type="EMBL" id="KAK4101706.1"/>
    </source>
</evidence>
<comment type="pathway">
    <text evidence="3">Protein modification; protein glycosylation.</text>
</comment>
<dbReference type="EMBL" id="MU863634">
    <property type="protein sequence ID" value="KAK4101706.1"/>
    <property type="molecule type" value="Genomic_DNA"/>
</dbReference>
<dbReference type="InterPro" id="IPR036424">
    <property type="entry name" value="UPP_synth-like_sf"/>
</dbReference>
<comment type="cofactor">
    <cofactor evidence="1">
        <name>Mg(2+)</name>
        <dbReference type="ChEBI" id="CHEBI:18420"/>
    </cofactor>
</comment>
<comment type="catalytic activity">
    <reaction evidence="12">
        <text>n isopentenyl diphosphate + (2E,6E)-farnesyl diphosphate = a di-trans,poly-cis-polyprenyl diphosphate + n diphosphate</text>
        <dbReference type="Rhea" id="RHEA:53008"/>
        <dbReference type="Rhea" id="RHEA-COMP:19494"/>
        <dbReference type="ChEBI" id="CHEBI:33019"/>
        <dbReference type="ChEBI" id="CHEBI:128769"/>
        <dbReference type="ChEBI" id="CHEBI:136960"/>
        <dbReference type="ChEBI" id="CHEBI:175763"/>
        <dbReference type="EC" id="2.5.1.87"/>
    </reaction>
</comment>
<dbReference type="AlphaFoldDB" id="A0AAN6Q2P3"/>
<keyword evidence="11" id="KW-0472">Membrane</keyword>
<keyword evidence="6" id="KW-0808">Transferase</keyword>
<reference evidence="14" key="1">
    <citation type="journal article" date="2023" name="Mol. Phylogenet. Evol.">
        <title>Genome-scale phylogeny and comparative genomics of the fungal order Sordariales.</title>
        <authorList>
            <person name="Hensen N."/>
            <person name="Bonometti L."/>
            <person name="Westerberg I."/>
            <person name="Brannstrom I.O."/>
            <person name="Guillou S."/>
            <person name="Cros-Aarteil S."/>
            <person name="Calhoun S."/>
            <person name="Haridas S."/>
            <person name="Kuo A."/>
            <person name="Mondo S."/>
            <person name="Pangilinan J."/>
            <person name="Riley R."/>
            <person name="LaButti K."/>
            <person name="Andreopoulos B."/>
            <person name="Lipzen A."/>
            <person name="Chen C."/>
            <person name="Yan M."/>
            <person name="Daum C."/>
            <person name="Ng V."/>
            <person name="Clum A."/>
            <person name="Steindorff A."/>
            <person name="Ohm R.A."/>
            <person name="Martin F."/>
            <person name="Silar P."/>
            <person name="Natvig D.O."/>
            <person name="Lalanne C."/>
            <person name="Gautier V."/>
            <person name="Ament-Velasquez S.L."/>
            <person name="Kruys A."/>
            <person name="Hutchinson M.I."/>
            <person name="Powell A.J."/>
            <person name="Barry K."/>
            <person name="Miller A.N."/>
            <person name="Grigoriev I.V."/>
            <person name="Debuchy R."/>
            <person name="Gladieux P."/>
            <person name="Hiltunen Thoren M."/>
            <person name="Johannesson H."/>
        </authorList>
    </citation>
    <scope>NUCLEOTIDE SEQUENCE</scope>
    <source>
        <strain evidence="14">CBS 757.83</strain>
    </source>
</reference>
<comment type="caution">
    <text evidence="14">The sequence shown here is derived from an EMBL/GenBank/DDBJ whole genome shotgun (WGS) entry which is preliminary data.</text>
</comment>
<evidence type="ECO:0000256" key="4">
    <source>
        <dbReference type="ARBA" id="ARBA00005432"/>
    </source>
</evidence>
<evidence type="ECO:0000256" key="12">
    <source>
        <dbReference type="ARBA" id="ARBA00047353"/>
    </source>
</evidence>
<comment type="similarity">
    <text evidence="4">Belongs to the UPP synthase family.</text>
</comment>
<evidence type="ECO:0000256" key="11">
    <source>
        <dbReference type="ARBA" id="ARBA00023136"/>
    </source>
</evidence>
<keyword evidence="10" id="KW-1133">Transmembrane helix</keyword>
<feature type="region of interest" description="Disordered" evidence="13">
    <location>
        <begin position="33"/>
        <end position="56"/>
    </location>
</feature>
<sequence>MPPNPRAMDTYRQDERLGHKLLTPEERIRLLKPYLPPAPSRSRSRSRTGSTKAREEKKARLGVRRFLRRQYHVLVFATIHIFFSVYIRLRQAYNAVVNRIYSIYYHHHRTPELIRRDVKALRRLPKHLSVILSLEDQRHSGAGLERLINEVTDVAAWCASSGIPQLSIYEKTGILKGYLKDTHEAVSQKLHFYFGPNCPSMSLGAPHVPALESSVSAENGADVSISSGSGSGSDEDECEPRQHISILLISAEDGRDSMVDLTKTLAEMSQRKKLNAADITTELVDAELNESVMTEPDLLILFAPHVELAGYPPWQIRLTEIFNVRDNQGVGYQVFYRGLRKFAQAQMRKGR</sequence>
<proteinExistence type="inferred from homology"/>
<keyword evidence="7" id="KW-0812">Transmembrane</keyword>
<dbReference type="Proteomes" id="UP001305647">
    <property type="component" value="Unassembled WGS sequence"/>
</dbReference>
<evidence type="ECO:0000256" key="13">
    <source>
        <dbReference type="SAM" id="MobiDB-lite"/>
    </source>
</evidence>
<gene>
    <name evidence="14" type="ORF">N658DRAFT_496144</name>
</gene>
<dbReference type="PANTHER" id="PTHR21528:SF0">
    <property type="entry name" value="DEHYDRODOLICHYL DIPHOSPHATE SYNTHASE COMPLEX SUBUNIT NUS1"/>
    <property type="match status" value="1"/>
</dbReference>
<protein>
    <recommendedName>
        <fullName evidence="5">ditrans,polycis-polyprenyl diphosphate synthase [(2E,6E)-farnesyldiphosphate specific]</fullName>
        <ecNumber evidence="5">2.5.1.87</ecNumber>
    </recommendedName>
</protein>
<evidence type="ECO:0000256" key="3">
    <source>
        <dbReference type="ARBA" id="ARBA00004922"/>
    </source>
</evidence>
<comment type="subcellular location">
    <subcellularLocation>
        <location evidence="2">Endoplasmic reticulum membrane</location>
    </subcellularLocation>
</comment>